<dbReference type="PROSITE" id="PS00175">
    <property type="entry name" value="PG_MUTASE"/>
    <property type="match status" value="1"/>
</dbReference>
<gene>
    <name evidence="3" type="ORF">KB449_18220</name>
</gene>
<dbReference type="InterPro" id="IPR050275">
    <property type="entry name" value="PGM_Phosphatase"/>
</dbReference>
<protein>
    <submittedName>
        <fullName evidence="3">Histidine phosphatase family protein</fullName>
        <ecNumber evidence="3">3.1.3.-</ecNumber>
    </submittedName>
</protein>
<dbReference type="SMART" id="SM00855">
    <property type="entry name" value="PGAM"/>
    <property type="match status" value="1"/>
</dbReference>
<dbReference type="EMBL" id="JAGRPV010000001">
    <property type="protein sequence ID" value="MDI4646917.1"/>
    <property type="molecule type" value="Genomic_DNA"/>
</dbReference>
<dbReference type="Gene3D" id="3.40.50.1240">
    <property type="entry name" value="Phosphoglycerate mutase-like"/>
    <property type="match status" value="1"/>
</dbReference>
<dbReference type="PANTHER" id="PTHR48100:SF1">
    <property type="entry name" value="HISTIDINE PHOSPHATASE FAMILY PROTEIN-RELATED"/>
    <property type="match status" value="1"/>
</dbReference>
<evidence type="ECO:0000256" key="1">
    <source>
        <dbReference type="ARBA" id="ARBA00023152"/>
    </source>
</evidence>
<dbReference type="GO" id="GO:0016787">
    <property type="term" value="F:hydrolase activity"/>
    <property type="evidence" value="ECO:0007669"/>
    <property type="project" value="UniProtKB-KW"/>
</dbReference>
<comment type="caution">
    <text evidence="3">The sequence shown here is derived from an EMBL/GenBank/DDBJ whole genome shotgun (WGS) entry which is preliminary data.</text>
</comment>
<keyword evidence="4" id="KW-1185">Reference proteome</keyword>
<dbReference type="Pfam" id="PF00300">
    <property type="entry name" value="His_Phos_1"/>
    <property type="match status" value="1"/>
</dbReference>
<dbReference type="CDD" id="cd07067">
    <property type="entry name" value="HP_PGM_like"/>
    <property type="match status" value="1"/>
</dbReference>
<keyword evidence="1" id="KW-0324">Glycolysis</keyword>
<dbReference type="InterPro" id="IPR001345">
    <property type="entry name" value="PG/BPGM_mutase_AS"/>
</dbReference>
<reference evidence="3" key="1">
    <citation type="submission" date="2023-04" db="EMBL/GenBank/DDBJ databases">
        <title>Comparative genomic analysis of Cohnella hashimotonis sp. nov., isolated from the International Space Station.</title>
        <authorList>
            <person name="Venkateswaran K."/>
            <person name="Simpson A."/>
        </authorList>
    </citation>
    <scope>NUCLEOTIDE SEQUENCE</scope>
    <source>
        <strain evidence="3">F6_2S_P_1</strain>
    </source>
</reference>
<name>A0ABT6TM54_9BACL</name>
<dbReference type="Proteomes" id="UP001161691">
    <property type="component" value="Unassembled WGS sequence"/>
</dbReference>
<dbReference type="PIRSF" id="PIRSF000709">
    <property type="entry name" value="6PFK_2-Ptase"/>
    <property type="match status" value="1"/>
</dbReference>
<keyword evidence="3" id="KW-0378">Hydrolase</keyword>
<sequence length="211" mass="24455">MLSKTIIYLVRHGQTEWNVEQRMQGHQDSPLTKLGISQAEWLEEALRQEPIDAAYSSSSRRARRTAEIVMGKRELHITDCDDFKEISLGAWEGKTQSELNANDPEQLHYFWNDPAQFYVLGSERFEDVQCRAIQKLNEIVHINEGRSILIVTHTVVVKLIMAYFEKRPLQELWNLPYIHPASLCKIVIENNNAEIMLHGDIKHYKEEPSVG</sequence>
<dbReference type="EC" id="3.1.3.-" evidence="3"/>
<dbReference type="InterPro" id="IPR013078">
    <property type="entry name" value="His_Pase_superF_clade-1"/>
</dbReference>
<dbReference type="InterPro" id="IPR029033">
    <property type="entry name" value="His_PPase_superfam"/>
</dbReference>
<proteinExistence type="predicted"/>
<dbReference type="RefSeq" id="WP_282909727.1">
    <property type="nucleotide sequence ID" value="NZ_JAGRPV010000001.1"/>
</dbReference>
<evidence type="ECO:0000256" key="2">
    <source>
        <dbReference type="ARBA" id="ARBA00023235"/>
    </source>
</evidence>
<dbReference type="PANTHER" id="PTHR48100">
    <property type="entry name" value="BROAD-SPECIFICITY PHOSPHATASE YOR283W-RELATED"/>
    <property type="match status" value="1"/>
</dbReference>
<keyword evidence="2" id="KW-0413">Isomerase</keyword>
<accession>A0ABT6TM54</accession>
<evidence type="ECO:0000313" key="3">
    <source>
        <dbReference type="EMBL" id="MDI4646917.1"/>
    </source>
</evidence>
<organism evidence="3 4">
    <name type="scientific">Cohnella hashimotonis</name>
    <dbReference type="NCBI Taxonomy" id="2826895"/>
    <lineage>
        <taxon>Bacteria</taxon>
        <taxon>Bacillati</taxon>
        <taxon>Bacillota</taxon>
        <taxon>Bacilli</taxon>
        <taxon>Bacillales</taxon>
        <taxon>Paenibacillaceae</taxon>
        <taxon>Cohnella</taxon>
    </lineage>
</organism>
<evidence type="ECO:0000313" key="4">
    <source>
        <dbReference type="Proteomes" id="UP001161691"/>
    </source>
</evidence>
<dbReference type="SUPFAM" id="SSF53254">
    <property type="entry name" value="Phosphoglycerate mutase-like"/>
    <property type="match status" value="1"/>
</dbReference>